<proteinExistence type="predicted"/>
<dbReference type="eggNOG" id="ENOG502R0ZN">
    <property type="taxonomic scope" value="Eukaryota"/>
</dbReference>
<dbReference type="PANTHER" id="PTHR31065">
    <property type="entry name" value="PLATZ TRANSCRIPTION FACTOR FAMILY PROTEIN"/>
    <property type="match status" value="1"/>
</dbReference>
<feature type="region of interest" description="Disordered" evidence="1">
    <location>
        <begin position="192"/>
        <end position="301"/>
    </location>
</feature>
<evidence type="ECO:0000256" key="1">
    <source>
        <dbReference type="SAM" id="MobiDB-lite"/>
    </source>
</evidence>
<feature type="compositionally biased region" description="Basic residues" evidence="1">
    <location>
        <begin position="285"/>
        <end position="294"/>
    </location>
</feature>
<dbReference type="PANTHER" id="PTHR31065:SF35">
    <property type="entry name" value="PLATZ TRANSCRIPTION FACTOR FAMILY PROTEIN"/>
    <property type="match status" value="1"/>
</dbReference>
<organism evidence="2">
    <name type="scientific">Ostreococcus tauri</name>
    <name type="common">Marine green alga</name>
    <dbReference type="NCBI Taxonomy" id="70448"/>
    <lineage>
        <taxon>Eukaryota</taxon>
        <taxon>Viridiplantae</taxon>
        <taxon>Chlorophyta</taxon>
        <taxon>Mamiellophyceae</taxon>
        <taxon>Mamiellales</taxon>
        <taxon>Bathycoccaceae</taxon>
        <taxon>Ostreococcus</taxon>
    </lineage>
</organism>
<dbReference type="EMBL" id="KZ155785">
    <property type="protein sequence ID" value="OUS46107.1"/>
    <property type="molecule type" value="Genomic_DNA"/>
</dbReference>
<feature type="compositionally biased region" description="Polar residues" evidence="1">
    <location>
        <begin position="247"/>
        <end position="257"/>
    </location>
</feature>
<dbReference type="Pfam" id="PF04640">
    <property type="entry name" value="PLATZ"/>
    <property type="match status" value="1"/>
</dbReference>
<sequence>MTVPSIACEARERLPRELSWIPDLVQGSFFAPCDVHSTGSKGEQRNMFSIGMRRSLCPACALDARATDTIQIRRSSYHNVVRVQDVCRLIDVQEIQTYIINSARVVFLNERPHPRSTKGKEDKGTTSGRGDQRSRAGSTSQTIAHSECCHCARILQSENSRYCSISCKVNAGEDMTAKDGIDMAFAAETIKPTPRKSVQAKNTSKSDKLSGDRRSPVRNKSPVSEGSGRRGKSPVKSEVKSEDDSPSSEGVTPTKVVSSAKRKYSSKDRPPGDAPLTPTLLSIVPHRRKSRPKKSPVGDDH</sequence>
<protein>
    <submittedName>
        <fullName evidence="2">PLATZ transcription factor-domain-containing protein</fullName>
    </submittedName>
</protein>
<gene>
    <name evidence="2" type="ORF">BE221DRAFT_192801</name>
</gene>
<feature type="region of interest" description="Disordered" evidence="1">
    <location>
        <begin position="111"/>
        <end position="139"/>
    </location>
</feature>
<accession>A0A1Y5IBT9</accession>
<name>A0A1Y5IBT9_OSTTA</name>
<dbReference type="InterPro" id="IPR006734">
    <property type="entry name" value="PLATZ"/>
</dbReference>
<dbReference type="AlphaFoldDB" id="A0A1Y5IBT9"/>
<dbReference type="Proteomes" id="UP000195557">
    <property type="component" value="Unassembled WGS sequence"/>
</dbReference>
<feature type="compositionally biased region" description="Basic and acidic residues" evidence="1">
    <location>
        <begin position="204"/>
        <end position="215"/>
    </location>
</feature>
<reference evidence="2" key="1">
    <citation type="submission" date="2017-04" db="EMBL/GenBank/DDBJ databases">
        <title>Population genomics of picophytoplankton unveils novel chromosome hypervariability.</title>
        <authorList>
            <consortium name="DOE Joint Genome Institute"/>
            <person name="Blanc-Mathieu R."/>
            <person name="Krasovec M."/>
            <person name="Hebrard M."/>
            <person name="Yau S."/>
            <person name="Desgranges E."/>
            <person name="Martin J."/>
            <person name="Schackwitz W."/>
            <person name="Kuo A."/>
            <person name="Salin G."/>
            <person name="Donnadieu C."/>
            <person name="Desdevises Y."/>
            <person name="Sanchez-Ferandin S."/>
            <person name="Moreau H."/>
            <person name="Rivals E."/>
            <person name="Grigoriev I.V."/>
            <person name="Grimsley N."/>
            <person name="Eyre-Walker A."/>
            <person name="Piganeau G."/>
        </authorList>
    </citation>
    <scope>NUCLEOTIDE SEQUENCE [LARGE SCALE GENOMIC DNA]</scope>
    <source>
        <strain evidence="2">RCC 1115</strain>
    </source>
</reference>
<feature type="compositionally biased region" description="Basic and acidic residues" evidence="1">
    <location>
        <begin position="111"/>
        <end position="134"/>
    </location>
</feature>
<evidence type="ECO:0000313" key="2">
    <source>
        <dbReference type="EMBL" id="OUS46107.1"/>
    </source>
</evidence>